<reference evidence="1 2" key="1">
    <citation type="journal article" date="2015" name="Nature">
        <title>rRNA introns, odd ribosomes, and small enigmatic genomes across a large radiation of phyla.</title>
        <authorList>
            <person name="Brown C.T."/>
            <person name="Hug L.A."/>
            <person name="Thomas B.C."/>
            <person name="Sharon I."/>
            <person name="Castelle C.J."/>
            <person name="Singh A."/>
            <person name="Wilkins M.J."/>
            <person name="Williams K.H."/>
            <person name="Banfield J.F."/>
        </authorList>
    </citation>
    <scope>NUCLEOTIDE SEQUENCE [LARGE SCALE GENOMIC DNA]</scope>
</reference>
<dbReference type="Pfam" id="PF18924">
    <property type="entry name" value="DUF5674"/>
    <property type="match status" value="1"/>
</dbReference>
<dbReference type="EMBL" id="LCPW01000001">
    <property type="protein sequence ID" value="KKW06262.1"/>
    <property type="molecule type" value="Genomic_DNA"/>
</dbReference>
<evidence type="ECO:0000313" key="2">
    <source>
        <dbReference type="Proteomes" id="UP000034119"/>
    </source>
</evidence>
<name>A0A0G1XUJ3_9BACT</name>
<organism evidence="1 2">
    <name type="scientific">candidate division CPR1 bacterium GW2011_GWC1_49_13</name>
    <dbReference type="NCBI Taxonomy" id="1618342"/>
    <lineage>
        <taxon>Bacteria</taxon>
        <taxon>candidate division CPR1</taxon>
    </lineage>
</organism>
<sequence>MKLIDQPISLEDLKNMAVHSFGNLVKAVVDIEKEVMVVDAELHSDEEAHLLEKGSKQKDLWGINLYPELTDKDFIEFDSVINLRPSYGNKTRSVDDQATREKISNIVAKLIEK</sequence>
<accession>A0A0G1XUJ3</accession>
<dbReference type="Proteomes" id="UP000034119">
    <property type="component" value="Unassembled WGS sequence"/>
</dbReference>
<comment type="caution">
    <text evidence="1">The sequence shown here is derived from an EMBL/GenBank/DDBJ whole genome shotgun (WGS) entry which is preliminary data.</text>
</comment>
<protein>
    <submittedName>
        <fullName evidence="1">Uncharacterized protein</fullName>
    </submittedName>
</protein>
<dbReference type="STRING" id="1618342.UY40_C0001G0040"/>
<dbReference type="AlphaFoldDB" id="A0A0G1XUJ3"/>
<evidence type="ECO:0000313" key="1">
    <source>
        <dbReference type="EMBL" id="KKW06262.1"/>
    </source>
</evidence>
<gene>
    <name evidence="1" type="ORF">UY40_C0001G0040</name>
</gene>
<dbReference type="InterPro" id="IPR043731">
    <property type="entry name" value="DUF5674"/>
</dbReference>
<proteinExistence type="predicted"/>